<feature type="active site" description="Charge relay system" evidence="3">
    <location>
        <position position="370"/>
    </location>
</feature>
<feature type="signal peptide" evidence="4">
    <location>
        <begin position="1"/>
        <end position="19"/>
    </location>
</feature>
<reference evidence="6" key="1">
    <citation type="journal article" date="2018" name="Biotechnol. Bioeng.">
        <title>A reference genome of the Chinese hamster based on a hybrid assembly strategy.</title>
        <authorList>
            <person name="Rupp O."/>
            <person name="MacDonald M.L."/>
            <person name="Li S."/>
            <person name="Dhiman H."/>
            <person name="Polson S."/>
            <person name="Griep S."/>
            <person name="Heffner K."/>
            <person name="Hernandez I."/>
            <person name="Brinkrolf K."/>
            <person name="Jadhav V."/>
            <person name="Samoudi M."/>
            <person name="Hao H."/>
            <person name="Kingham B."/>
            <person name="Goesmann A."/>
            <person name="Betenbaugh M.J."/>
            <person name="Lewis N.E."/>
            <person name="Borth N."/>
            <person name="Lee K.H."/>
        </authorList>
    </citation>
    <scope>NUCLEOTIDE SEQUENCE [LARGE SCALE GENOMIC DNA]</scope>
    <source>
        <strain evidence="6">17A/GY</strain>
    </source>
</reference>
<dbReference type="GO" id="GO:0016788">
    <property type="term" value="F:hydrolase activity, acting on ester bonds"/>
    <property type="evidence" value="ECO:0007669"/>
    <property type="project" value="InterPro"/>
</dbReference>
<sequence>MWWLLKTICLVHVIGNILCLLKPKPKNPEANMNISEIISYWGYKWEVYEVVSGDGYILPIYRIPCGKNETMDSSPKTVVYLQHGLTLSASSWILNPPSSSLGFLLADANFDVWLGNSRGNNYAMKHVYLDPNSEAFWDFSFDEQIKFDIPAIIDFIVNKTGQKQIYYVGHSQGTLLAYGAFATNPQVAQKIKANLALAPVVTTRYLSGAFRTIAYVDPTVIKQVFGEKDIMTGKDDNHIIQFICHRQTIGTVCNNLLTLLFGYNPQNLNESRIDVYAGQIPAGTSVRSILHFAQGIRTGLVQAYNWGSEALNMQHYNQSTPPIYNLENMKVQTVIWSGVNDILANPMDVKNLAAKTNNLVYHEKTEKYNHVDFLIGKDVTMLHMSKSLQIPSLDAFNLLERTKENQAQP</sequence>
<evidence type="ECO:0000256" key="4">
    <source>
        <dbReference type="SAM" id="SignalP"/>
    </source>
</evidence>
<evidence type="ECO:0000256" key="1">
    <source>
        <dbReference type="ARBA" id="ARBA00010701"/>
    </source>
</evidence>
<keyword evidence="6" id="KW-1185">Reference proteome</keyword>
<keyword evidence="2" id="KW-0442">Lipid degradation</keyword>
<name>A0A9J7FNU8_CRIGR</name>
<dbReference type="SUPFAM" id="SSF53474">
    <property type="entry name" value="alpha/beta-Hydrolases"/>
    <property type="match status" value="1"/>
</dbReference>
<dbReference type="InterPro" id="IPR006693">
    <property type="entry name" value="AB_hydrolase_lipase"/>
</dbReference>
<dbReference type="Gene3D" id="3.40.50.1820">
    <property type="entry name" value="alpha/beta hydrolase"/>
    <property type="match status" value="1"/>
</dbReference>
<comment type="similarity">
    <text evidence="1 2">Belongs to the AB hydrolase superfamily. Lipase family.</text>
</comment>
<dbReference type="Pfam" id="PF04083">
    <property type="entry name" value="Abhydro_lipase"/>
    <property type="match status" value="1"/>
</dbReference>
<dbReference type="OrthoDB" id="9974421at2759"/>
<reference evidence="6" key="2">
    <citation type="journal article" date="2020" name="Biotechnol. Bioeng.">
        <title>Chromosome-scale scaffolds for the Chinese hamster reference genome assembly to facilitate the study of the CHO epigenome.</title>
        <authorList>
            <person name="Hilliard W."/>
            <person name="MacDonald M."/>
            <person name="Lee K.H."/>
        </authorList>
    </citation>
    <scope>NUCLEOTIDE SEQUENCE [LARGE SCALE GENOMIC DNA]</scope>
    <source>
        <strain evidence="6">17A/GY</strain>
    </source>
</reference>
<protein>
    <recommendedName>
        <fullName evidence="2">Lipase</fullName>
    </recommendedName>
</protein>
<feature type="active site" description="Nucleophile" evidence="3">
    <location>
        <position position="171"/>
    </location>
</feature>
<reference evidence="7" key="3">
    <citation type="submission" date="2025-08" db="UniProtKB">
        <authorList>
            <consortium name="RefSeq"/>
        </authorList>
    </citation>
    <scope>IDENTIFICATION</scope>
    <source>
        <strain evidence="7">17A/GY</strain>
        <tissue evidence="7">Liver</tissue>
    </source>
</reference>
<feature type="domain" description="Partial AB-hydrolase lipase" evidence="5">
    <location>
        <begin position="34"/>
        <end position="95"/>
    </location>
</feature>
<dbReference type="Proteomes" id="UP001108280">
    <property type="component" value="Chromosome 3"/>
</dbReference>
<feature type="chain" id="PRO_5039902566" description="Lipase" evidence="4">
    <location>
        <begin position="20"/>
        <end position="409"/>
    </location>
</feature>
<keyword evidence="2" id="KW-0378">Hydrolase</keyword>
<dbReference type="InterPro" id="IPR029058">
    <property type="entry name" value="AB_hydrolase_fold"/>
</dbReference>
<keyword evidence="2" id="KW-0443">Lipid metabolism</keyword>
<organism evidence="6 7">
    <name type="scientific">Cricetulus griseus</name>
    <name type="common">Chinese hamster</name>
    <name type="synonym">Cricetulus barabensis griseus</name>
    <dbReference type="NCBI Taxonomy" id="10029"/>
    <lineage>
        <taxon>Eukaryota</taxon>
        <taxon>Metazoa</taxon>
        <taxon>Chordata</taxon>
        <taxon>Craniata</taxon>
        <taxon>Vertebrata</taxon>
        <taxon>Euteleostomi</taxon>
        <taxon>Mammalia</taxon>
        <taxon>Eutheria</taxon>
        <taxon>Euarchontoglires</taxon>
        <taxon>Glires</taxon>
        <taxon>Rodentia</taxon>
        <taxon>Myomorpha</taxon>
        <taxon>Muroidea</taxon>
        <taxon>Cricetidae</taxon>
        <taxon>Cricetinae</taxon>
        <taxon>Cricetulus</taxon>
    </lineage>
</organism>
<dbReference type="FunFam" id="3.40.50.1820:FF:000012">
    <property type="entry name" value="Lipase"/>
    <property type="match status" value="1"/>
</dbReference>
<dbReference type="KEGG" id="cge:100760209"/>
<dbReference type="InterPro" id="IPR025483">
    <property type="entry name" value="Lipase_euk"/>
</dbReference>
<evidence type="ECO:0000256" key="3">
    <source>
        <dbReference type="PIRSR" id="PIRSR000862-1"/>
    </source>
</evidence>
<gene>
    <name evidence="7" type="primary">LOC100760209</name>
</gene>
<dbReference type="PIRSF" id="PIRSF000862">
    <property type="entry name" value="Steryl_ester_lip"/>
    <property type="match status" value="1"/>
</dbReference>
<evidence type="ECO:0000313" key="6">
    <source>
        <dbReference type="Proteomes" id="UP001108280"/>
    </source>
</evidence>
<dbReference type="AlphaFoldDB" id="A0A9J7FNU8"/>
<dbReference type="RefSeq" id="XP_027262574.1">
    <property type="nucleotide sequence ID" value="XM_027406773.1"/>
</dbReference>
<dbReference type="PANTHER" id="PTHR11005">
    <property type="entry name" value="LYSOSOMAL ACID LIPASE-RELATED"/>
    <property type="match status" value="1"/>
</dbReference>
<dbReference type="GeneID" id="100760209"/>
<feature type="active site" description="Charge relay system" evidence="3">
    <location>
        <position position="341"/>
    </location>
</feature>
<proteinExistence type="inferred from homology"/>
<dbReference type="GO" id="GO:0016042">
    <property type="term" value="P:lipid catabolic process"/>
    <property type="evidence" value="ECO:0007669"/>
    <property type="project" value="UniProtKB-KW"/>
</dbReference>
<evidence type="ECO:0000259" key="5">
    <source>
        <dbReference type="Pfam" id="PF04083"/>
    </source>
</evidence>
<keyword evidence="4" id="KW-0732">Signal</keyword>
<evidence type="ECO:0000256" key="2">
    <source>
        <dbReference type="PIRNR" id="PIRNR000862"/>
    </source>
</evidence>
<accession>A0A9J7FNU8</accession>
<evidence type="ECO:0000313" key="7">
    <source>
        <dbReference type="RefSeq" id="XP_027262574.1"/>
    </source>
</evidence>